<sequence length="185" mass="19505">MEDQHSAPVTVLILPGLGGSGPQHWQSLWQDAEPSFQRVEQADWDNPDRAAWIANLETAARAAEGPIVLVAHSLACPLVALWAKHGTVAAVRGAMLVAPPDLDSADRVPVEAAGFGPMPLDPLPFPSVVVASSDDPYAELGRTRAFASGWGSEFIDIGPCGHINTESGFGDWPRGLEILAGLIGK</sequence>
<dbReference type="Pfam" id="PF06821">
    <property type="entry name" value="Ser_hydrolase"/>
    <property type="match status" value="1"/>
</dbReference>
<dbReference type="EMBL" id="AVFL01000016">
    <property type="protein sequence ID" value="EWY38772.1"/>
    <property type="molecule type" value="Genomic_DNA"/>
</dbReference>
<dbReference type="InterPro" id="IPR029058">
    <property type="entry name" value="AB_hydrolase_fold"/>
</dbReference>
<reference evidence="1 2" key="1">
    <citation type="submission" date="2013-08" db="EMBL/GenBank/DDBJ databases">
        <title>The genome sequence of Skermanella stibiiresistens.</title>
        <authorList>
            <person name="Zhu W."/>
            <person name="Wang G."/>
        </authorList>
    </citation>
    <scope>NUCLEOTIDE SEQUENCE [LARGE SCALE GENOMIC DNA]</scope>
    <source>
        <strain evidence="1 2">SB22</strain>
    </source>
</reference>
<dbReference type="SUPFAM" id="SSF53474">
    <property type="entry name" value="alpha/beta-Hydrolases"/>
    <property type="match status" value="1"/>
</dbReference>
<accession>W9H235</accession>
<dbReference type="AlphaFoldDB" id="W9H235"/>
<keyword evidence="2" id="KW-1185">Reference proteome</keyword>
<evidence type="ECO:0000313" key="1">
    <source>
        <dbReference type="EMBL" id="EWY38772.1"/>
    </source>
</evidence>
<dbReference type="GO" id="GO:0016787">
    <property type="term" value="F:hydrolase activity"/>
    <property type="evidence" value="ECO:0007669"/>
    <property type="project" value="InterPro"/>
</dbReference>
<evidence type="ECO:0000313" key="2">
    <source>
        <dbReference type="Proteomes" id="UP000019486"/>
    </source>
</evidence>
<dbReference type="PATRIC" id="fig|1385369.3.peg.4262"/>
<dbReference type="RefSeq" id="WP_037456402.1">
    <property type="nucleotide sequence ID" value="NZ_AVFL01000016.1"/>
</dbReference>
<gene>
    <name evidence="1" type="ORF">N825_11425</name>
</gene>
<dbReference type="Gene3D" id="3.40.50.1820">
    <property type="entry name" value="alpha/beta hydrolase"/>
    <property type="match status" value="1"/>
</dbReference>
<name>W9H235_9PROT</name>
<dbReference type="STRING" id="1385369.N825_11425"/>
<dbReference type="InterPro" id="IPR010662">
    <property type="entry name" value="RBBP9/YdeN"/>
</dbReference>
<dbReference type="OrthoDB" id="9804993at2"/>
<comment type="caution">
    <text evidence="1">The sequence shown here is derived from an EMBL/GenBank/DDBJ whole genome shotgun (WGS) entry which is preliminary data.</text>
</comment>
<proteinExistence type="predicted"/>
<organism evidence="1 2">
    <name type="scientific">Skermanella stibiiresistens SB22</name>
    <dbReference type="NCBI Taxonomy" id="1385369"/>
    <lineage>
        <taxon>Bacteria</taxon>
        <taxon>Pseudomonadati</taxon>
        <taxon>Pseudomonadota</taxon>
        <taxon>Alphaproteobacteria</taxon>
        <taxon>Rhodospirillales</taxon>
        <taxon>Azospirillaceae</taxon>
        <taxon>Skermanella</taxon>
    </lineage>
</organism>
<evidence type="ECO:0008006" key="3">
    <source>
        <dbReference type="Google" id="ProtNLM"/>
    </source>
</evidence>
<protein>
    <recommendedName>
        <fullName evidence="3">Alpha/beta hydrolase</fullName>
    </recommendedName>
</protein>
<dbReference type="Proteomes" id="UP000019486">
    <property type="component" value="Unassembled WGS sequence"/>
</dbReference>